<accession>A0A3M0A8V7</accession>
<dbReference type="Proteomes" id="UP000267187">
    <property type="component" value="Unassembled WGS sequence"/>
</dbReference>
<organism evidence="1 2">
    <name type="scientific">Umboniibacter marinipuniceus</name>
    <dbReference type="NCBI Taxonomy" id="569599"/>
    <lineage>
        <taxon>Bacteria</taxon>
        <taxon>Pseudomonadati</taxon>
        <taxon>Pseudomonadota</taxon>
        <taxon>Gammaproteobacteria</taxon>
        <taxon>Cellvibrionales</taxon>
        <taxon>Cellvibrionaceae</taxon>
        <taxon>Umboniibacter</taxon>
    </lineage>
</organism>
<comment type="caution">
    <text evidence="1">The sequence shown here is derived from an EMBL/GenBank/DDBJ whole genome shotgun (WGS) entry which is preliminary data.</text>
</comment>
<evidence type="ECO:0000313" key="2">
    <source>
        <dbReference type="Proteomes" id="UP000267187"/>
    </source>
</evidence>
<gene>
    <name evidence="1" type="ORF">DFR27_1291</name>
</gene>
<protein>
    <submittedName>
        <fullName evidence="1">Uncharacterized protein</fullName>
    </submittedName>
</protein>
<reference evidence="1 2" key="1">
    <citation type="submission" date="2018-10" db="EMBL/GenBank/DDBJ databases">
        <title>Genomic Encyclopedia of Type Strains, Phase IV (KMG-IV): sequencing the most valuable type-strain genomes for metagenomic binning, comparative biology and taxonomic classification.</title>
        <authorList>
            <person name="Goeker M."/>
        </authorList>
    </citation>
    <scope>NUCLEOTIDE SEQUENCE [LARGE SCALE GENOMIC DNA]</scope>
    <source>
        <strain evidence="1 2">DSM 25080</strain>
    </source>
</reference>
<proteinExistence type="predicted"/>
<evidence type="ECO:0000313" key="1">
    <source>
        <dbReference type="EMBL" id="RMA79939.1"/>
    </source>
</evidence>
<keyword evidence="2" id="KW-1185">Reference proteome</keyword>
<dbReference type="AlphaFoldDB" id="A0A3M0A8V7"/>
<name>A0A3M0A8V7_9GAMM</name>
<dbReference type="EMBL" id="REFJ01000003">
    <property type="protein sequence ID" value="RMA79939.1"/>
    <property type="molecule type" value="Genomic_DNA"/>
</dbReference>
<sequence>MSEILYFTPTVEHSSQRILKSRYRIELREIEQFHKYLDAKIARLSSPAYEEADQDAPRYSAERMVHNLLRLNHECKVALSGRSTAPQLYQLLEKKDLYFQFGLSTSLRRTF</sequence>